<evidence type="ECO:0000313" key="2">
    <source>
        <dbReference type="EMBL" id="SMO94630.1"/>
    </source>
</evidence>
<keyword evidence="1" id="KW-0472">Membrane</keyword>
<feature type="transmembrane region" description="Helical" evidence="1">
    <location>
        <begin position="20"/>
        <end position="43"/>
    </location>
</feature>
<keyword evidence="1" id="KW-1133">Transmembrane helix</keyword>
<evidence type="ECO:0000313" key="3">
    <source>
        <dbReference type="Proteomes" id="UP000317557"/>
    </source>
</evidence>
<accession>A0A521FGF2</accession>
<dbReference type="Proteomes" id="UP000317557">
    <property type="component" value="Unassembled WGS sequence"/>
</dbReference>
<sequence length="80" mass="9442">MTEEQRNAYRKEEHRKQNFWIAIFIIVPLVLGILSAATGIWWIWPVVLFGGIFWAIWEYDKKAFAATMVMLLFLLIIILS</sequence>
<name>A0A521FGF2_9BACT</name>
<reference evidence="2 3" key="1">
    <citation type="submission" date="2017-05" db="EMBL/GenBank/DDBJ databases">
        <authorList>
            <person name="Varghese N."/>
            <person name="Submissions S."/>
        </authorList>
    </citation>
    <scope>NUCLEOTIDE SEQUENCE [LARGE SCALE GENOMIC DNA]</scope>
    <source>
        <strain evidence="2 3">DSM 21985</strain>
    </source>
</reference>
<feature type="transmembrane region" description="Helical" evidence="1">
    <location>
        <begin position="63"/>
        <end position="79"/>
    </location>
</feature>
<dbReference type="AlphaFoldDB" id="A0A521FGF2"/>
<dbReference type="EMBL" id="FXTP01000018">
    <property type="protein sequence ID" value="SMO94630.1"/>
    <property type="molecule type" value="Genomic_DNA"/>
</dbReference>
<proteinExistence type="predicted"/>
<evidence type="ECO:0000256" key="1">
    <source>
        <dbReference type="SAM" id="Phobius"/>
    </source>
</evidence>
<gene>
    <name evidence="2" type="ORF">SAMN06265219_1184</name>
</gene>
<protein>
    <submittedName>
        <fullName evidence="2">Uncharacterized protein</fullName>
    </submittedName>
</protein>
<dbReference type="RefSeq" id="WP_142455976.1">
    <property type="nucleotide sequence ID" value="NZ_FXTP01000018.1"/>
</dbReference>
<organism evidence="2 3">
    <name type="scientific">Gracilimonas mengyeensis</name>
    <dbReference type="NCBI Taxonomy" id="1302730"/>
    <lineage>
        <taxon>Bacteria</taxon>
        <taxon>Pseudomonadati</taxon>
        <taxon>Balneolota</taxon>
        <taxon>Balneolia</taxon>
        <taxon>Balneolales</taxon>
        <taxon>Balneolaceae</taxon>
        <taxon>Gracilimonas</taxon>
    </lineage>
</organism>
<keyword evidence="1" id="KW-0812">Transmembrane</keyword>
<keyword evidence="3" id="KW-1185">Reference proteome</keyword>